<dbReference type="PhylomeDB" id="B8LV70"/>
<dbReference type="EMBL" id="EQ962652">
    <property type="protein sequence ID" value="EED23120.1"/>
    <property type="molecule type" value="Genomic_DNA"/>
</dbReference>
<dbReference type="InterPro" id="IPR029033">
    <property type="entry name" value="His_PPase_superfam"/>
</dbReference>
<dbReference type="GeneID" id="8105997"/>
<dbReference type="OrthoDB" id="496981at2759"/>
<sequence length="204" mass="22813">MAPIVHFVRHAQGYHNLSTANHILPDPELTPLGEQQCAKLKESFPYHSEIELIAASPLRRTIHTALLSFQPVFKAHPDFKVLCIPEAQETSDVPCDTGSDPAVLQKEFVDRGLPVDISLVHEGWNSKKGKYAPTISALRNRAREVRKWLKARPEKQIILVTHGGLLHYLTEDWEDGSMYQGKTYNSIPSRGTELADMSLQAPVG</sequence>
<dbReference type="OMA" id="HGCFLHF"/>
<dbReference type="RefSeq" id="XP_002340507.1">
    <property type="nucleotide sequence ID" value="XM_002340466.1"/>
</dbReference>
<organism evidence="1 2">
    <name type="scientific">Talaromyces stipitatus (strain ATCC 10500 / CBS 375.48 / QM 6759 / NRRL 1006)</name>
    <name type="common">Penicillium stipitatum</name>
    <dbReference type="NCBI Taxonomy" id="441959"/>
    <lineage>
        <taxon>Eukaryota</taxon>
        <taxon>Fungi</taxon>
        <taxon>Dikarya</taxon>
        <taxon>Ascomycota</taxon>
        <taxon>Pezizomycotina</taxon>
        <taxon>Eurotiomycetes</taxon>
        <taxon>Eurotiomycetidae</taxon>
        <taxon>Eurotiales</taxon>
        <taxon>Trichocomaceae</taxon>
        <taxon>Talaromyces</taxon>
        <taxon>Talaromyces sect. Talaromyces</taxon>
    </lineage>
</organism>
<dbReference type="InterPro" id="IPR050275">
    <property type="entry name" value="PGM_Phosphatase"/>
</dbReference>
<evidence type="ECO:0000313" key="1">
    <source>
        <dbReference type="EMBL" id="EED23120.1"/>
    </source>
</evidence>
<proteinExistence type="predicted"/>
<dbReference type="VEuPathDB" id="FungiDB:TSTA_065730"/>
<dbReference type="GO" id="GO:0005737">
    <property type="term" value="C:cytoplasm"/>
    <property type="evidence" value="ECO:0007669"/>
    <property type="project" value="TreeGrafter"/>
</dbReference>
<dbReference type="SMART" id="SM00855">
    <property type="entry name" value="PGAM"/>
    <property type="match status" value="1"/>
</dbReference>
<dbReference type="Pfam" id="PF00300">
    <property type="entry name" value="His_Phos_1"/>
    <property type="match status" value="2"/>
</dbReference>
<dbReference type="Proteomes" id="UP000001745">
    <property type="component" value="Unassembled WGS sequence"/>
</dbReference>
<dbReference type="PANTHER" id="PTHR48100:SF54">
    <property type="entry name" value="PHOSPHATASE SPAC5H10.03-RELATED"/>
    <property type="match status" value="1"/>
</dbReference>
<keyword evidence="2" id="KW-1185">Reference proteome</keyword>
<dbReference type="SUPFAM" id="SSF53254">
    <property type="entry name" value="Phosphoglycerate mutase-like"/>
    <property type="match status" value="1"/>
</dbReference>
<protein>
    <recommendedName>
        <fullName evidence="3">Phosphoglycerate mutase family protein</fullName>
    </recommendedName>
</protein>
<evidence type="ECO:0000313" key="2">
    <source>
        <dbReference type="Proteomes" id="UP000001745"/>
    </source>
</evidence>
<gene>
    <name evidence="1" type="ORF">TSTA_065730</name>
</gene>
<dbReference type="Gene3D" id="3.40.50.1240">
    <property type="entry name" value="Phosphoglycerate mutase-like"/>
    <property type="match status" value="1"/>
</dbReference>
<evidence type="ECO:0008006" key="3">
    <source>
        <dbReference type="Google" id="ProtNLM"/>
    </source>
</evidence>
<accession>B8LV70</accession>
<dbReference type="PANTHER" id="PTHR48100">
    <property type="entry name" value="BROAD-SPECIFICITY PHOSPHATASE YOR283W-RELATED"/>
    <property type="match status" value="1"/>
</dbReference>
<dbReference type="AlphaFoldDB" id="B8LV70"/>
<dbReference type="CDD" id="cd07067">
    <property type="entry name" value="HP_PGM_like"/>
    <property type="match status" value="1"/>
</dbReference>
<dbReference type="HOGENOM" id="CLU_039184_1_0_1"/>
<name>B8LV70_TALSN</name>
<reference evidence="2" key="1">
    <citation type="journal article" date="2015" name="Genome Announc.">
        <title>Genome sequence of the AIDS-associated pathogen Penicillium marneffei (ATCC18224) and its near taxonomic relative Talaromyces stipitatus (ATCC10500).</title>
        <authorList>
            <person name="Nierman W.C."/>
            <person name="Fedorova-Abrams N.D."/>
            <person name="Andrianopoulos A."/>
        </authorList>
    </citation>
    <scope>NUCLEOTIDE SEQUENCE [LARGE SCALE GENOMIC DNA]</scope>
    <source>
        <strain evidence="2">ATCC 10500 / CBS 375.48 / QM 6759 / NRRL 1006</strain>
    </source>
</reference>
<dbReference type="InterPro" id="IPR013078">
    <property type="entry name" value="His_Pase_superF_clade-1"/>
</dbReference>
<dbReference type="GO" id="GO:0016791">
    <property type="term" value="F:phosphatase activity"/>
    <property type="evidence" value="ECO:0007669"/>
    <property type="project" value="TreeGrafter"/>
</dbReference>